<evidence type="ECO:0000256" key="6">
    <source>
        <dbReference type="ARBA" id="ARBA00023284"/>
    </source>
</evidence>
<dbReference type="Pfam" id="PF10411">
    <property type="entry name" value="DsbC_N"/>
    <property type="match status" value="1"/>
</dbReference>
<dbReference type="GO" id="GO:0042597">
    <property type="term" value="C:periplasmic space"/>
    <property type="evidence" value="ECO:0007669"/>
    <property type="project" value="UniProtKB-SubCell"/>
</dbReference>
<dbReference type="Proteomes" id="UP000276634">
    <property type="component" value="Unassembled WGS sequence"/>
</dbReference>
<evidence type="ECO:0000256" key="5">
    <source>
        <dbReference type="ARBA" id="ARBA00023157"/>
    </source>
</evidence>
<evidence type="ECO:0000313" key="10">
    <source>
        <dbReference type="EMBL" id="ROR29831.1"/>
    </source>
</evidence>
<proteinExistence type="inferred from homology"/>
<keyword evidence="6 7" id="KW-0676">Redox-active center</keyword>
<comment type="function">
    <text evidence="7">Required for disulfide bond formation in some periplasmic proteins. Acts by transferring its disulfide bond to other proteins and is reduced in the process.</text>
</comment>
<keyword evidence="11" id="KW-1185">Reference proteome</keyword>
<dbReference type="Gene3D" id="3.10.450.70">
    <property type="entry name" value="Disulphide bond isomerase, DsbC/G, N-terminal"/>
    <property type="match status" value="1"/>
</dbReference>
<evidence type="ECO:0000313" key="11">
    <source>
        <dbReference type="Proteomes" id="UP000276634"/>
    </source>
</evidence>
<keyword evidence="4 7" id="KW-0574">Periplasm</keyword>
<dbReference type="Pfam" id="PF13098">
    <property type="entry name" value="Thioredoxin_2"/>
    <property type="match status" value="1"/>
</dbReference>
<dbReference type="PANTHER" id="PTHR35272:SF3">
    <property type="entry name" value="THIOL:DISULFIDE INTERCHANGE PROTEIN DSBC"/>
    <property type="match status" value="1"/>
</dbReference>
<evidence type="ECO:0000256" key="3">
    <source>
        <dbReference type="ARBA" id="ARBA00022729"/>
    </source>
</evidence>
<dbReference type="InterPro" id="IPR018950">
    <property type="entry name" value="DiS-bond_isomerase_DsbC/G_N"/>
</dbReference>
<feature type="chain" id="PRO_5017855216" description="Thiol:disulfide interchange protein" evidence="7">
    <location>
        <begin position="18"/>
        <end position="241"/>
    </location>
</feature>
<keyword evidence="5" id="KW-1015">Disulfide bond</keyword>
<dbReference type="CDD" id="cd03020">
    <property type="entry name" value="DsbA_DsbC_DsbG"/>
    <property type="match status" value="1"/>
</dbReference>
<evidence type="ECO:0000256" key="4">
    <source>
        <dbReference type="ARBA" id="ARBA00022764"/>
    </source>
</evidence>
<feature type="signal peptide" evidence="7">
    <location>
        <begin position="1"/>
        <end position="17"/>
    </location>
</feature>
<dbReference type="EMBL" id="RJVI01000003">
    <property type="protein sequence ID" value="ROR29831.1"/>
    <property type="molecule type" value="Genomic_DNA"/>
</dbReference>
<comment type="subcellular location">
    <subcellularLocation>
        <location evidence="1 7">Periplasm</location>
    </subcellularLocation>
</comment>
<evidence type="ECO:0000256" key="1">
    <source>
        <dbReference type="ARBA" id="ARBA00004418"/>
    </source>
</evidence>
<dbReference type="InterPro" id="IPR051470">
    <property type="entry name" value="Thiol:disulfide_interchange"/>
</dbReference>
<dbReference type="InterPro" id="IPR033954">
    <property type="entry name" value="DiS-bond_Isoase_DsbC/G"/>
</dbReference>
<evidence type="ECO:0000256" key="2">
    <source>
        <dbReference type="ARBA" id="ARBA00009813"/>
    </source>
</evidence>
<gene>
    <name evidence="10" type="ORF">EDC57_2509</name>
</gene>
<reference evidence="10 11" key="1">
    <citation type="submission" date="2018-11" db="EMBL/GenBank/DDBJ databases">
        <title>Genomic Encyclopedia of Type Strains, Phase IV (KMG-IV): sequencing the most valuable type-strain genomes for metagenomic binning, comparative biology and taxonomic classification.</title>
        <authorList>
            <person name="Goeker M."/>
        </authorList>
    </citation>
    <scope>NUCLEOTIDE SEQUENCE [LARGE SCALE GENOMIC DNA]</scope>
    <source>
        <strain evidence="10 11">DSM 100275</strain>
    </source>
</reference>
<dbReference type="SUPFAM" id="SSF52833">
    <property type="entry name" value="Thioredoxin-like"/>
    <property type="match status" value="1"/>
</dbReference>
<keyword evidence="3 7" id="KW-0732">Signal</keyword>
<dbReference type="AlphaFoldDB" id="A0A3N1XUH0"/>
<dbReference type="InterPro" id="IPR012336">
    <property type="entry name" value="Thioredoxin-like_fold"/>
</dbReference>
<evidence type="ECO:0000256" key="7">
    <source>
        <dbReference type="RuleBase" id="RU364038"/>
    </source>
</evidence>
<comment type="similarity">
    <text evidence="2 7">Belongs to the thioredoxin family. DsbC subfamily.</text>
</comment>
<comment type="caution">
    <text evidence="10">The sequence shown here is derived from an EMBL/GenBank/DDBJ whole genome shotgun (WGS) entry which is preliminary data.</text>
</comment>
<feature type="domain" description="Disulphide bond isomerase DsbC/G N-terminal" evidence="8">
    <location>
        <begin position="25"/>
        <end position="91"/>
    </location>
</feature>
<evidence type="ECO:0000259" key="9">
    <source>
        <dbReference type="Pfam" id="PF13098"/>
    </source>
</evidence>
<organism evidence="10 11">
    <name type="scientific">Inmirania thermothiophila</name>
    <dbReference type="NCBI Taxonomy" id="1750597"/>
    <lineage>
        <taxon>Bacteria</taxon>
        <taxon>Pseudomonadati</taxon>
        <taxon>Pseudomonadota</taxon>
        <taxon>Gammaproteobacteria</taxon>
        <taxon>Chromatiales</taxon>
        <taxon>Ectothiorhodospiraceae</taxon>
        <taxon>Inmirania</taxon>
    </lineage>
</organism>
<evidence type="ECO:0000259" key="8">
    <source>
        <dbReference type="Pfam" id="PF10411"/>
    </source>
</evidence>
<feature type="domain" description="Thioredoxin-like fold" evidence="9">
    <location>
        <begin position="118"/>
        <end position="238"/>
    </location>
</feature>
<dbReference type="RefSeq" id="WP_123402214.1">
    <property type="nucleotide sequence ID" value="NZ_RJVI01000003.1"/>
</dbReference>
<dbReference type="InterPro" id="IPR036249">
    <property type="entry name" value="Thioredoxin-like_sf"/>
</dbReference>
<dbReference type="Gene3D" id="3.40.30.10">
    <property type="entry name" value="Glutaredoxin"/>
    <property type="match status" value="1"/>
</dbReference>
<dbReference type="InterPro" id="IPR009094">
    <property type="entry name" value="DiS-bond_isomerase_DsbC/G_N_sf"/>
</dbReference>
<accession>A0A3N1XUH0</accession>
<dbReference type="SUPFAM" id="SSF54423">
    <property type="entry name" value="DsbC/DsbG N-terminal domain-like"/>
    <property type="match status" value="1"/>
</dbReference>
<sequence length="241" mass="26525">MAASLRMLFAGAALALAAGLPVRAEEAALAAVRAHLARILPDRSPDRVAASPVPGLYEAVYGTDVFYITADGRYVLQGDLIDLEARANLTEQARAGQRRALIEQVPESEMIVYGPADARHTVTVFTDIDCPYCRRLHAQMAEYNRLGIRIRYLAFPRAGIGSESYRKAVAVWCAQDRRAAMTEAKQGRPVPERTCDDPVARHYRLGRQVGVTGTPALVREDGRMIPGYVPPQRLLEILERG</sequence>
<dbReference type="OrthoDB" id="12976at2"/>
<protein>
    <recommendedName>
        <fullName evidence="7">Thiol:disulfide interchange protein</fullName>
    </recommendedName>
</protein>
<dbReference type="PANTHER" id="PTHR35272">
    <property type="entry name" value="THIOL:DISULFIDE INTERCHANGE PROTEIN DSBC-RELATED"/>
    <property type="match status" value="1"/>
</dbReference>
<name>A0A3N1XUH0_9GAMM</name>